<feature type="binding site" description="covalent" evidence="9">
    <location>
        <position position="338"/>
    </location>
    <ligand>
        <name>heme c</name>
        <dbReference type="ChEBI" id="CHEBI:61717"/>
        <label>3</label>
    </ligand>
</feature>
<organism evidence="14 15">
    <name type="scientific">Sphingomonas paeninsulae</name>
    <dbReference type="NCBI Taxonomy" id="2319844"/>
    <lineage>
        <taxon>Bacteria</taxon>
        <taxon>Pseudomonadati</taxon>
        <taxon>Pseudomonadota</taxon>
        <taxon>Alphaproteobacteria</taxon>
        <taxon>Sphingomonadales</taxon>
        <taxon>Sphingomonadaceae</taxon>
        <taxon>Sphingomonas</taxon>
    </lineage>
</organism>
<feature type="domain" description="Cytochrome c" evidence="13">
    <location>
        <begin position="29"/>
        <end position="134"/>
    </location>
</feature>
<keyword evidence="6" id="KW-0677">Repeat</keyword>
<accession>A0A494TFZ3</accession>
<keyword evidence="11" id="KW-0812">Transmembrane</keyword>
<evidence type="ECO:0000256" key="2">
    <source>
        <dbReference type="ARBA" id="ARBA00022475"/>
    </source>
</evidence>
<evidence type="ECO:0000256" key="1">
    <source>
        <dbReference type="ARBA" id="ARBA00004236"/>
    </source>
</evidence>
<keyword evidence="3 9" id="KW-0349">Heme</keyword>
<evidence type="ECO:0000256" key="11">
    <source>
        <dbReference type="SAM" id="Phobius"/>
    </source>
</evidence>
<evidence type="ECO:0000313" key="15">
    <source>
        <dbReference type="Proteomes" id="UP000276254"/>
    </source>
</evidence>
<dbReference type="GO" id="GO:0005506">
    <property type="term" value="F:iron ion binding"/>
    <property type="evidence" value="ECO:0007669"/>
    <property type="project" value="InterPro"/>
</dbReference>
<protein>
    <submittedName>
        <fullName evidence="14">Cytochrome c</fullName>
    </submittedName>
</protein>
<feature type="binding site" description="covalent" evidence="9">
    <location>
        <position position="195"/>
    </location>
    <ligand>
        <name>heme c</name>
        <dbReference type="ChEBI" id="CHEBI:61717"/>
        <label>2</label>
    </ligand>
</feature>
<proteinExistence type="predicted"/>
<keyword evidence="11" id="KW-1133">Transmembrane helix</keyword>
<comment type="cofactor">
    <cofactor evidence="9">
        <name>heme c</name>
        <dbReference type="ChEBI" id="CHEBI:61717"/>
    </cofactor>
    <text evidence="9">Binds 3 heme c groups covalently per subunit.</text>
</comment>
<dbReference type="SUPFAM" id="SSF46626">
    <property type="entry name" value="Cytochrome c"/>
    <property type="match status" value="3"/>
</dbReference>
<keyword evidence="15" id="KW-1185">Reference proteome</keyword>
<keyword evidence="14" id="KW-0614">Plasmid</keyword>
<dbReference type="GO" id="GO:0005886">
    <property type="term" value="C:plasma membrane"/>
    <property type="evidence" value="ECO:0007669"/>
    <property type="project" value="UniProtKB-SubCell"/>
</dbReference>
<geneLocation type="plasmid" evidence="14">
    <name>unnamed1</name>
</geneLocation>
<feature type="binding site" description="axial binding residue" evidence="10">
    <location>
        <position position="196"/>
    </location>
    <ligand>
        <name>heme c</name>
        <dbReference type="ChEBI" id="CHEBI:61717"/>
        <label>2</label>
    </ligand>
    <ligandPart>
        <name>Fe</name>
        <dbReference type="ChEBI" id="CHEBI:18248"/>
    </ligandPart>
</feature>
<evidence type="ECO:0000256" key="5">
    <source>
        <dbReference type="ARBA" id="ARBA00022729"/>
    </source>
</evidence>
<feature type="binding site" description="covalent" evidence="9">
    <location>
        <position position="46"/>
    </location>
    <ligand>
        <name>heme c</name>
        <dbReference type="ChEBI" id="CHEBI:61717"/>
        <label>1</label>
    </ligand>
</feature>
<gene>
    <name evidence="14" type="ORF">D3Y57_01445</name>
</gene>
<evidence type="ECO:0000256" key="9">
    <source>
        <dbReference type="PIRSR" id="PIRSR000018-50"/>
    </source>
</evidence>
<evidence type="ECO:0000256" key="12">
    <source>
        <dbReference type="SAM" id="SignalP"/>
    </source>
</evidence>
<dbReference type="PANTHER" id="PTHR35008">
    <property type="entry name" value="BLL4482 PROTEIN-RELATED"/>
    <property type="match status" value="1"/>
</dbReference>
<dbReference type="Gene3D" id="1.10.760.10">
    <property type="entry name" value="Cytochrome c-like domain"/>
    <property type="match status" value="3"/>
</dbReference>
<evidence type="ECO:0000256" key="4">
    <source>
        <dbReference type="ARBA" id="ARBA00022723"/>
    </source>
</evidence>
<dbReference type="GO" id="GO:0020037">
    <property type="term" value="F:heme binding"/>
    <property type="evidence" value="ECO:0007669"/>
    <property type="project" value="InterPro"/>
</dbReference>
<feature type="binding site" description="covalent" evidence="9">
    <location>
        <position position="43"/>
    </location>
    <ligand>
        <name>heme c</name>
        <dbReference type="ChEBI" id="CHEBI:61717"/>
        <label>1</label>
    </ligand>
</feature>
<comment type="subcellular location">
    <subcellularLocation>
        <location evidence="1">Cell membrane</location>
    </subcellularLocation>
</comment>
<reference evidence="14 15" key="1">
    <citation type="submission" date="2018-09" db="EMBL/GenBank/DDBJ databases">
        <title>Sphingomonas peninsula sp. nov., isolated from fildes peninsula, Antarctic soil.</title>
        <authorList>
            <person name="Yingchao G."/>
        </authorList>
    </citation>
    <scope>NUCLEOTIDE SEQUENCE [LARGE SCALE GENOMIC DNA]</scope>
    <source>
        <strain evidence="14 15">YZ-8</strain>
        <plasmid evidence="14 15">unnamed1</plasmid>
    </source>
</reference>
<feature type="binding site" description="covalent" evidence="9">
    <location>
        <position position="341"/>
    </location>
    <ligand>
        <name>heme c</name>
        <dbReference type="ChEBI" id="CHEBI:61717"/>
        <label>3</label>
    </ligand>
</feature>
<feature type="domain" description="Cytochrome c" evidence="13">
    <location>
        <begin position="177"/>
        <end position="286"/>
    </location>
</feature>
<feature type="domain" description="Cytochrome c" evidence="13">
    <location>
        <begin position="325"/>
        <end position="413"/>
    </location>
</feature>
<keyword evidence="5 12" id="KW-0732">Signal</keyword>
<dbReference type="Pfam" id="PF00034">
    <property type="entry name" value="Cytochrom_C"/>
    <property type="match status" value="2"/>
</dbReference>
<name>A0A494TFZ3_SPHPE</name>
<feature type="binding site" description="axial binding residue" evidence="10">
    <location>
        <position position="342"/>
    </location>
    <ligand>
        <name>heme c</name>
        <dbReference type="ChEBI" id="CHEBI:61717"/>
        <label>3</label>
    </ligand>
    <ligandPart>
        <name>Fe</name>
        <dbReference type="ChEBI" id="CHEBI:18248"/>
    </ligandPart>
</feature>
<keyword evidence="2" id="KW-1003">Cell membrane</keyword>
<dbReference type="EMBL" id="CP032828">
    <property type="protein sequence ID" value="AYJ84786.1"/>
    <property type="molecule type" value="Genomic_DNA"/>
</dbReference>
<evidence type="ECO:0000256" key="8">
    <source>
        <dbReference type="ARBA" id="ARBA00023136"/>
    </source>
</evidence>
<keyword evidence="7 10" id="KW-0408">Iron</keyword>
<dbReference type="InterPro" id="IPR014353">
    <property type="entry name" value="Membr-bd_ADH_cyt_c"/>
</dbReference>
<keyword evidence="4 10" id="KW-0479">Metal-binding</keyword>
<dbReference type="PROSITE" id="PS51007">
    <property type="entry name" value="CYTC"/>
    <property type="match status" value="3"/>
</dbReference>
<feature type="binding site" description="covalent" evidence="9">
    <location>
        <position position="192"/>
    </location>
    <ligand>
        <name>heme c</name>
        <dbReference type="ChEBI" id="CHEBI:61717"/>
        <label>2</label>
    </ligand>
</feature>
<evidence type="ECO:0000256" key="6">
    <source>
        <dbReference type="ARBA" id="ARBA00022737"/>
    </source>
</evidence>
<dbReference type="Proteomes" id="UP000276254">
    <property type="component" value="Plasmid unnamed1"/>
</dbReference>
<dbReference type="InterPro" id="IPR051459">
    <property type="entry name" value="Cytochrome_c-type_DH"/>
</dbReference>
<dbReference type="AlphaFoldDB" id="A0A494TFZ3"/>
<dbReference type="InterPro" id="IPR009056">
    <property type="entry name" value="Cyt_c-like_dom"/>
</dbReference>
<dbReference type="GO" id="GO:0016614">
    <property type="term" value="F:oxidoreductase activity, acting on CH-OH group of donors"/>
    <property type="evidence" value="ECO:0007669"/>
    <property type="project" value="InterPro"/>
</dbReference>
<keyword evidence="8 11" id="KW-0472">Membrane</keyword>
<evidence type="ECO:0000256" key="7">
    <source>
        <dbReference type="ARBA" id="ARBA00023004"/>
    </source>
</evidence>
<feature type="binding site" description="axial binding residue" evidence="10">
    <location>
        <position position="47"/>
    </location>
    <ligand>
        <name>heme c</name>
        <dbReference type="ChEBI" id="CHEBI:61717"/>
        <label>1</label>
    </ligand>
    <ligandPart>
        <name>Fe</name>
        <dbReference type="ChEBI" id="CHEBI:18248"/>
    </ligandPart>
</feature>
<dbReference type="RefSeq" id="WP_121150706.1">
    <property type="nucleotide sequence ID" value="NZ_CP032828.1"/>
</dbReference>
<evidence type="ECO:0000259" key="13">
    <source>
        <dbReference type="PROSITE" id="PS51007"/>
    </source>
</evidence>
<evidence type="ECO:0000256" key="3">
    <source>
        <dbReference type="ARBA" id="ARBA00022617"/>
    </source>
</evidence>
<evidence type="ECO:0000256" key="10">
    <source>
        <dbReference type="PIRSR" id="PIRSR000018-51"/>
    </source>
</evidence>
<sequence>MSRVTTLFTTLTVALLAPYLAQAQAPDAALIERGAYIATAGDCAACHRTKQSGGPAYAGGYVIASPLGDIVAPNITPSHKAGIGGWSFEDFDRSMRRGVRPDGARLYPAMPYTNYQGISEDDMRALYAFFTNGVKPVDTIAPTTDLPFPFNIRAMMIPWNWMFRSDKPFRPTPALSPAAQRGQYLVETLAHCGSCHTPRNILMAEKNSQAFTGGDVGGWRAPNITSDPVSGIGGWSDQQLVAYFRNGHVAGKGVAAGGMGEAVEHSLRSLSDPDLSAMVAYMRTVAPVRDSADTRAAFGFTQVRPVSLTAYENSDTRDQNAVAGSATIDGARLYAGACASCHGLNGNGSKDGFYPPLVGSSATGSNNPNNLVMTVLTGVDRRGSDGHAFMPAFANDMNDAQVAAVANRVLTQFGNSAVQVDAAQVATLRAGGGKPLLLKLVPWIIGLLGLVLVGLVTVFMKRRFWKS</sequence>
<feature type="transmembrane region" description="Helical" evidence="11">
    <location>
        <begin position="440"/>
        <end position="460"/>
    </location>
</feature>
<feature type="chain" id="PRO_5019737572" evidence="12">
    <location>
        <begin position="24"/>
        <end position="467"/>
    </location>
</feature>
<feature type="signal peptide" evidence="12">
    <location>
        <begin position="1"/>
        <end position="23"/>
    </location>
</feature>
<dbReference type="GO" id="GO:0009055">
    <property type="term" value="F:electron transfer activity"/>
    <property type="evidence" value="ECO:0007669"/>
    <property type="project" value="InterPro"/>
</dbReference>
<dbReference type="OrthoDB" id="9811281at2"/>
<evidence type="ECO:0000313" key="14">
    <source>
        <dbReference type="EMBL" id="AYJ84786.1"/>
    </source>
</evidence>
<dbReference type="PANTHER" id="PTHR35008:SF8">
    <property type="entry name" value="ALCOHOL DEHYDROGENASE CYTOCHROME C SUBUNIT"/>
    <property type="match status" value="1"/>
</dbReference>
<dbReference type="KEGG" id="spha:D3Y57_01445"/>
<dbReference type="PIRSF" id="PIRSF000018">
    <property type="entry name" value="Mb_ADH_cyt_c"/>
    <property type="match status" value="1"/>
</dbReference>
<dbReference type="InterPro" id="IPR036909">
    <property type="entry name" value="Cyt_c-like_dom_sf"/>
</dbReference>